<sequence>MLICSECGRQLEEKEALVHKAADGSKKIICPACFEKLTGVDYRTFAYRKENARQTFFAVLFCLAATGYAFYTRGWEWGVGGIVLTLLVYFFSSKAR</sequence>
<keyword evidence="1" id="KW-1133">Transmembrane helix</keyword>
<evidence type="ECO:0000313" key="2">
    <source>
        <dbReference type="EMBL" id="MSV23896.1"/>
    </source>
</evidence>
<keyword evidence="1" id="KW-0472">Membrane</keyword>
<protein>
    <submittedName>
        <fullName evidence="2">Uncharacterized protein</fullName>
    </submittedName>
</protein>
<reference evidence="2 3" key="1">
    <citation type="submission" date="2019-08" db="EMBL/GenBank/DDBJ databases">
        <title>In-depth cultivation of the pig gut microbiome towards novel bacterial diversity and tailored functional studies.</title>
        <authorList>
            <person name="Wylensek D."/>
            <person name="Hitch T.C.A."/>
            <person name="Clavel T."/>
        </authorList>
    </citation>
    <scope>NUCLEOTIDE SEQUENCE [LARGE SCALE GENOMIC DNA]</scope>
    <source>
        <strain evidence="3">WCA-380-WT-3B3</strain>
    </source>
</reference>
<name>A0A6I2UX81_9FIRM</name>
<evidence type="ECO:0000256" key="1">
    <source>
        <dbReference type="SAM" id="Phobius"/>
    </source>
</evidence>
<feature type="transmembrane region" description="Helical" evidence="1">
    <location>
        <begin position="77"/>
        <end position="92"/>
    </location>
</feature>
<dbReference type="Proteomes" id="UP000430222">
    <property type="component" value="Unassembled WGS sequence"/>
</dbReference>
<organism evidence="2 3">
    <name type="scientific">Selenomonas montiformis</name>
    <dbReference type="NCBI Taxonomy" id="2652285"/>
    <lineage>
        <taxon>Bacteria</taxon>
        <taxon>Bacillati</taxon>
        <taxon>Bacillota</taxon>
        <taxon>Negativicutes</taxon>
        <taxon>Selenomonadales</taxon>
        <taxon>Selenomonadaceae</taxon>
        <taxon>Selenomonas</taxon>
    </lineage>
</organism>
<keyword evidence="3" id="KW-1185">Reference proteome</keyword>
<dbReference type="EMBL" id="VUNL01000002">
    <property type="protein sequence ID" value="MSV23896.1"/>
    <property type="molecule type" value="Genomic_DNA"/>
</dbReference>
<comment type="caution">
    <text evidence="2">The sequence shown here is derived from an EMBL/GenBank/DDBJ whole genome shotgun (WGS) entry which is preliminary data.</text>
</comment>
<gene>
    <name evidence="2" type="ORF">FYJ78_01565</name>
</gene>
<dbReference type="AlphaFoldDB" id="A0A6I2UX81"/>
<proteinExistence type="predicted"/>
<evidence type="ECO:0000313" key="3">
    <source>
        <dbReference type="Proteomes" id="UP000430222"/>
    </source>
</evidence>
<feature type="transmembrane region" description="Helical" evidence="1">
    <location>
        <begin position="55"/>
        <end position="71"/>
    </location>
</feature>
<keyword evidence="1" id="KW-0812">Transmembrane</keyword>
<dbReference type="RefSeq" id="WP_154619655.1">
    <property type="nucleotide sequence ID" value="NZ_CBCTNG010000010.1"/>
</dbReference>
<accession>A0A6I2UX81</accession>